<sequence length="107" mass="12205">MKVLFHVVEVEKWEDTLSNARDIINEIPDAQVAIVCMSKAAEIFKKYSGIDFHGLIDSPRVKFIIGKAALENNNIKEEELPNFVKVEKLVITKIAKLENEGYAYIRL</sequence>
<organism evidence="1 2">
    <name type="scientific">Peptoniphilus lacrimalis</name>
    <dbReference type="NCBI Taxonomy" id="33031"/>
    <lineage>
        <taxon>Bacteria</taxon>
        <taxon>Bacillati</taxon>
        <taxon>Bacillota</taxon>
        <taxon>Tissierellia</taxon>
        <taxon>Tissierellales</taxon>
        <taxon>Peptoniphilaceae</taxon>
        <taxon>Peptoniphilus</taxon>
    </lineage>
</organism>
<dbReference type="RefSeq" id="WP_009344854.1">
    <property type="nucleotide sequence ID" value="NZ_CP165621.1"/>
</dbReference>
<dbReference type="EMBL" id="UGSZ01000001">
    <property type="protein sequence ID" value="SUB56365.1"/>
    <property type="molecule type" value="Genomic_DNA"/>
</dbReference>
<protein>
    <submittedName>
        <fullName evidence="1">Uncharacterized conserved protein</fullName>
    </submittedName>
</protein>
<accession>A0A379C3T2</accession>
<dbReference type="STRING" id="1122949.GCA_000378725_00206"/>
<dbReference type="SUPFAM" id="SSF75169">
    <property type="entry name" value="DsrEFH-like"/>
    <property type="match status" value="1"/>
</dbReference>
<name>A0A379C3T2_9FIRM</name>
<dbReference type="Proteomes" id="UP000255517">
    <property type="component" value="Unassembled WGS sequence"/>
</dbReference>
<dbReference type="AlphaFoldDB" id="A0A379C3T2"/>
<evidence type="ECO:0000313" key="2">
    <source>
        <dbReference type="Proteomes" id="UP000255517"/>
    </source>
</evidence>
<evidence type="ECO:0000313" key="1">
    <source>
        <dbReference type="EMBL" id="SUB56365.1"/>
    </source>
</evidence>
<reference evidence="1 2" key="1">
    <citation type="submission" date="2018-06" db="EMBL/GenBank/DDBJ databases">
        <authorList>
            <consortium name="Pathogen Informatics"/>
            <person name="Doyle S."/>
        </authorList>
    </citation>
    <scope>NUCLEOTIDE SEQUENCE [LARGE SCALE GENOMIC DNA]</scope>
    <source>
        <strain evidence="1 2">NCTC13149</strain>
    </source>
</reference>
<dbReference type="Gene3D" id="3.40.1260.10">
    <property type="entry name" value="DsrEFH-like"/>
    <property type="match status" value="1"/>
</dbReference>
<dbReference type="InterPro" id="IPR027396">
    <property type="entry name" value="DsrEFH-like"/>
</dbReference>
<gene>
    <name evidence="1" type="ORF">NCTC13149_00135</name>
</gene>
<proteinExistence type="predicted"/>
<dbReference type="OrthoDB" id="6412948at2"/>